<dbReference type="AlphaFoldDB" id="K5WK84"/>
<sequence>MSLWSAPHHVSDNTLDFEEVERRLEEQEAEMYSQISLTEELTGEASPIASLDLPCGDLSPILDSDQHPTDYPPTSFPSFPNTPEYIVEQAEIVAPTPVQGRNVLDQDAFYNMDSGDSVQPEDHLLPLAPLDHTFDTFPQHSLVPQEPQNVCDAWEAFNALGGMNYDQPMDMTNYTPSLSNLNHMRMKVQSFEFKLISVIVPTANPYTIQCPPFNLPAMNEFIPHHVPEPLMQGAAALFMEGPNDFVPLGQQNHGALWNSNAITYHTPAPNTFPDFQPNIYAPQDQQLATPPECYYPDLGAASDPNPAAYINEYEPAF</sequence>
<protein>
    <submittedName>
        <fullName evidence="1">Uncharacterized protein</fullName>
    </submittedName>
</protein>
<proteinExistence type="predicted"/>
<dbReference type="EMBL" id="JH971409">
    <property type="protein sequence ID" value="EKM75696.1"/>
    <property type="molecule type" value="Genomic_DNA"/>
</dbReference>
<reference evidence="2" key="1">
    <citation type="journal article" date="2012" name="Proc. Natl. Acad. Sci. U.S.A.">
        <title>Genome sequence of the button mushroom Agaricus bisporus reveals mechanisms governing adaptation to a humic-rich ecological niche.</title>
        <authorList>
            <person name="Morin E."/>
            <person name="Kohler A."/>
            <person name="Baker A.R."/>
            <person name="Foulongne-Oriol M."/>
            <person name="Lombard V."/>
            <person name="Nagy L.G."/>
            <person name="Ohm R.A."/>
            <person name="Patyshakuliyeva A."/>
            <person name="Brun A."/>
            <person name="Aerts A.L."/>
            <person name="Bailey A.M."/>
            <person name="Billette C."/>
            <person name="Coutinho P.M."/>
            <person name="Deakin G."/>
            <person name="Doddapaneni H."/>
            <person name="Floudas D."/>
            <person name="Grimwood J."/>
            <person name="Hilden K."/>
            <person name="Kuees U."/>
            <person name="LaButti K.M."/>
            <person name="Lapidus A."/>
            <person name="Lindquist E.A."/>
            <person name="Lucas S.M."/>
            <person name="Murat C."/>
            <person name="Riley R.W."/>
            <person name="Salamov A.A."/>
            <person name="Schmutz J."/>
            <person name="Subramanian V."/>
            <person name="Woesten H.A.B."/>
            <person name="Xu J."/>
            <person name="Eastwood D.C."/>
            <person name="Foster G.D."/>
            <person name="Sonnenberg A.S."/>
            <person name="Cullen D."/>
            <person name="de Vries R.P."/>
            <person name="Lundell T."/>
            <person name="Hibbett D.S."/>
            <person name="Henrissat B."/>
            <person name="Burton K.S."/>
            <person name="Kerrigan R.W."/>
            <person name="Challen M.P."/>
            <person name="Grigoriev I.V."/>
            <person name="Martin F."/>
        </authorList>
    </citation>
    <scope>NUCLEOTIDE SEQUENCE [LARGE SCALE GENOMIC DNA]</scope>
    <source>
        <strain evidence="2">JB137-S8 / ATCC MYA-4627 / FGSC 10392</strain>
    </source>
</reference>
<dbReference type="OMA" id="NPAAYIN"/>
<keyword evidence="2" id="KW-1185">Reference proteome</keyword>
<dbReference type="RefSeq" id="XP_007333607.1">
    <property type="nucleotide sequence ID" value="XM_007333545.1"/>
</dbReference>
<dbReference type="InParanoid" id="K5WK84"/>
<dbReference type="Proteomes" id="UP000008493">
    <property type="component" value="Unassembled WGS sequence"/>
</dbReference>
<evidence type="ECO:0000313" key="2">
    <source>
        <dbReference type="Proteomes" id="UP000008493"/>
    </source>
</evidence>
<organism evidence="1 2">
    <name type="scientific">Agaricus bisporus var. burnettii (strain JB137-S8 / ATCC MYA-4627 / FGSC 10392)</name>
    <name type="common">White button mushroom</name>
    <dbReference type="NCBI Taxonomy" id="597362"/>
    <lineage>
        <taxon>Eukaryota</taxon>
        <taxon>Fungi</taxon>
        <taxon>Dikarya</taxon>
        <taxon>Basidiomycota</taxon>
        <taxon>Agaricomycotina</taxon>
        <taxon>Agaricomycetes</taxon>
        <taxon>Agaricomycetidae</taxon>
        <taxon>Agaricales</taxon>
        <taxon>Agaricineae</taxon>
        <taxon>Agaricaceae</taxon>
        <taxon>Agaricus</taxon>
    </lineage>
</organism>
<evidence type="ECO:0000313" key="1">
    <source>
        <dbReference type="EMBL" id="EKM75696.1"/>
    </source>
</evidence>
<accession>K5WK84</accession>
<name>K5WK84_AGABU</name>
<dbReference type="GeneID" id="18827564"/>
<gene>
    <name evidence="1" type="ORF">AGABI1DRAFT_131935</name>
</gene>
<dbReference type="KEGG" id="abp:AGABI1DRAFT131935"/>
<dbReference type="HOGENOM" id="CLU_877062_0_0_1"/>